<feature type="chain" id="PRO_5043914522" description="Lipoprotein" evidence="1">
    <location>
        <begin position="20"/>
        <end position="182"/>
    </location>
</feature>
<sequence>MKKVVLSILVVLYACSAFGRDYEEKALSVAKGVLDVSYEYFGESFKKCYGGEFPTIEQIMKIECNLDNERKKYAPKVRKFMKKDATNDDAKEFLIGNFDSAVRLAMININNAMLKGKDFVLAANATLPMIKIVEAKGIEPNKFGVKYAVTNFQEMANIHGIMYDGIVYLSCKEGKCYVEPEY</sequence>
<reference evidence="2 3" key="1">
    <citation type="journal article" date="2016" name="Genome Biol. Evol.">
        <title>Comparative Genomics of Campylobacter fetus from Reptiles and Mammals Reveals Divergent Evolution in Host-Associated Lineages.</title>
        <authorList>
            <person name="Gilbert M.J."/>
            <person name="Miller W.G."/>
            <person name="Yee E."/>
            <person name="Zomer A.L."/>
            <person name="van der Graaf-van Bloois L."/>
            <person name="Fitzgerald C."/>
            <person name="Forbes K.J."/>
            <person name="Meric G."/>
            <person name="Sheppard S.K."/>
            <person name="Wagenaar J.A."/>
            <person name="Duim B."/>
        </authorList>
    </citation>
    <scope>NUCLEOTIDE SEQUENCE [LARGE SCALE GENOMIC DNA]</scope>
    <source>
        <strain evidence="2 3">12S02225-3</strain>
    </source>
</reference>
<proteinExistence type="predicted"/>
<gene>
    <name evidence="2" type="ORF">CFT12S02225_07660</name>
</gene>
<evidence type="ECO:0000313" key="2">
    <source>
        <dbReference type="EMBL" id="OCR90236.1"/>
    </source>
</evidence>
<name>A0AAX0HA96_CAMFE</name>
<dbReference type="Proteomes" id="UP000093100">
    <property type="component" value="Unassembled WGS sequence"/>
</dbReference>
<dbReference type="RefSeq" id="WP_065841137.1">
    <property type="nucleotide sequence ID" value="NZ_JAAOXI010000010.1"/>
</dbReference>
<evidence type="ECO:0008006" key="4">
    <source>
        <dbReference type="Google" id="ProtNLM"/>
    </source>
</evidence>
<keyword evidence="1" id="KW-0732">Signal</keyword>
<evidence type="ECO:0000313" key="3">
    <source>
        <dbReference type="Proteomes" id="UP000093100"/>
    </source>
</evidence>
<dbReference type="PROSITE" id="PS51257">
    <property type="entry name" value="PROKAR_LIPOPROTEIN"/>
    <property type="match status" value="1"/>
</dbReference>
<organism evidence="2 3">
    <name type="scientific">Campylobacter fetus subsp. testudinum</name>
    <dbReference type="NCBI Taxonomy" id="1507806"/>
    <lineage>
        <taxon>Bacteria</taxon>
        <taxon>Pseudomonadati</taxon>
        <taxon>Campylobacterota</taxon>
        <taxon>Epsilonproteobacteria</taxon>
        <taxon>Campylobacterales</taxon>
        <taxon>Campylobacteraceae</taxon>
        <taxon>Campylobacter</taxon>
    </lineage>
</organism>
<protein>
    <recommendedName>
        <fullName evidence="4">Lipoprotein</fullName>
    </recommendedName>
</protein>
<accession>A0AAX0HA96</accession>
<dbReference type="EMBL" id="LFLK01000008">
    <property type="protein sequence ID" value="OCR90236.1"/>
    <property type="molecule type" value="Genomic_DNA"/>
</dbReference>
<feature type="signal peptide" evidence="1">
    <location>
        <begin position="1"/>
        <end position="19"/>
    </location>
</feature>
<dbReference type="AlphaFoldDB" id="A0AAX0HA96"/>
<evidence type="ECO:0000256" key="1">
    <source>
        <dbReference type="SAM" id="SignalP"/>
    </source>
</evidence>
<comment type="caution">
    <text evidence="2">The sequence shown here is derived from an EMBL/GenBank/DDBJ whole genome shotgun (WGS) entry which is preliminary data.</text>
</comment>